<dbReference type="InterPro" id="IPR026565">
    <property type="entry name" value="PPDK_reg"/>
</dbReference>
<dbReference type="HAMAP" id="MF_00921">
    <property type="entry name" value="PDRP"/>
    <property type="match status" value="1"/>
</dbReference>
<name>A0A5M6ZJG3_9PROT</name>
<keyword evidence="7" id="KW-1185">Reference proteome</keyword>
<sequence>MPRSDPPAGLVDAAADGLHFHVHMVSDSTGETLMGVMRASVAQFPGVHPIEHLFALVRSPRQMERVLSHIEAHPGVVMYTLVNQDLRRTLEDRCAALSVPAVAVLDPIEATLSAFLGAPAQGKAGAQRVLDADYYRRIEAMNYSMAHDDGQGDDLASADVILLGISRTSKTPTSVYLGNRGIRTANIPLVPGAALPEGLERLKKPLIVGLTASPERIVQIRRNRLVNLGEEAPTSYVDAEAVKDELIHARRLFTRHGWPSIDVTRRSIEETAAKVINLLTEHRATLKS</sequence>
<dbReference type="GO" id="GO:0016776">
    <property type="term" value="F:phosphotransferase activity, phosphate group as acceptor"/>
    <property type="evidence" value="ECO:0007669"/>
    <property type="project" value="UniProtKB-UniRule"/>
</dbReference>
<dbReference type="PANTHER" id="PTHR31756:SF3">
    <property type="entry name" value="PYRUVATE, PHOSPHATE DIKINASE REGULATORY PROTEIN 1, CHLOROPLASTIC"/>
    <property type="match status" value="1"/>
</dbReference>
<dbReference type="EMBL" id="VWOJ01000002">
    <property type="protein sequence ID" value="KAA5803827.1"/>
    <property type="molecule type" value="Genomic_DNA"/>
</dbReference>
<comment type="catalytic activity">
    <reaction evidence="5">
        <text>N(tele)-phospho-L-histidyl/L-threonyl-[pyruvate, phosphate dikinase] + ADP = N(tele)-phospho-L-histidyl/O-phospho-L-threonyl-[pyruvate, phosphate dikinase] + AMP + H(+)</text>
        <dbReference type="Rhea" id="RHEA:43692"/>
        <dbReference type="Rhea" id="RHEA-COMP:10650"/>
        <dbReference type="Rhea" id="RHEA-COMP:10651"/>
        <dbReference type="ChEBI" id="CHEBI:15378"/>
        <dbReference type="ChEBI" id="CHEBI:30013"/>
        <dbReference type="ChEBI" id="CHEBI:61977"/>
        <dbReference type="ChEBI" id="CHEBI:83586"/>
        <dbReference type="ChEBI" id="CHEBI:456215"/>
        <dbReference type="ChEBI" id="CHEBI:456216"/>
        <dbReference type="EC" id="2.7.11.32"/>
    </reaction>
</comment>
<dbReference type="GO" id="GO:0004674">
    <property type="term" value="F:protein serine/threonine kinase activity"/>
    <property type="evidence" value="ECO:0007669"/>
    <property type="project" value="UniProtKB-UniRule"/>
</dbReference>
<comment type="catalytic activity">
    <reaction evidence="5">
        <text>N(tele)-phospho-L-histidyl/O-phospho-L-threonyl-[pyruvate, phosphate dikinase] + phosphate + H(+) = N(tele)-phospho-L-histidyl/L-threonyl-[pyruvate, phosphate dikinase] + diphosphate</text>
        <dbReference type="Rhea" id="RHEA:43696"/>
        <dbReference type="Rhea" id="RHEA-COMP:10650"/>
        <dbReference type="Rhea" id="RHEA-COMP:10651"/>
        <dbReference type="ChEBI" id="CHEBI:15378"/>
        <dbReference type="ChEBI" id="CHEBI:30013"/>
        <dbReference type="ChEBI" id="CHEBI:33019"/>
        <dbReference type="ChEBI" id="CHEBI:43474"/>
        <dbReference type="ChEBI" id="CHEBI:61977"/>
        <dbReference type="ChEBI" id="CHEBI:83586"/>
        <dbReference type="EC" id="2.7.4.27"/>
    </reaction>
</comment>
<dbReference type="EC" id="2.7.4.27" evidence="5"/>
<comment type="function">
    <text evidence="5">Bifunctional serine/threonine kinase and phosphorylase involved in the regulation of the pyruvate, phosphate dikinase (PPDK) by catalyzing its phosphorylation/dephosphorylation.</text>
</comment>
<dbReference type="RefSeq" id="WP_150023095.1">
    <property type="nucleotide sequence ID" value="NZ_VWOJ01000002.1"/>
</dbReference>
<evidence type="ECO:0000256" key="4">
    <source>
        <dbReference type="ARBA" id="ARBA00022777"/>
    </source>
</evidence>
<dbReference type="Pfam" id="PF03618">
    <property type="entry name" value="Kinase-PPPase"/>
    <property type="match status" value="1"/>
</dbReference>
<dbReference type="PANTHER" id="PTHR31756">
    <property type="entry name" value="PYRUVATE, PHOSPHATE DIKINASE REGULATORY PROTEIN 1, CHLOROPLASTIC"/>
    <property type="match status" value="1"/>
</dbReference>
<dbReference type="InterPro" id="IPR005177">
    <property type="entry name" value="Kinase-pyrophosphorylase"/>
</dbReference>
<dbReference type="AlphaFoldDB" id="A0A5M6ZJG3"/>
<keyword evidence="4 5" id="KW-0418">Kinase</keyword>
<keyword evidence="3 5" id="KW-0547">Nucleotide-binding</keyword>
<gene>
    <name evidence="6" type="ORF">F1654_08495</name>
</gene>
<comment type="similarity">
    <text evidence="5">Belongs to the pyruvate, phosphate/water dikinase regulatory protein family. PDRP subfamily.</text>
</comment>
<dbReference type="GO" id="GO:0043531">
    <property type="term" value="F:ADP binding"/>
    <property type="evidence" value="ECO:0007669"/>
    <property type="project" value="UniProtKB-UniRule"/>
</dbReference>
<reference evidence="6 7" key="1">
    <citation type="submission" date="2019-09" db="EMBL/GenBank/DDBJ databases">
        <authorList>
            <person name="Kevbrin V."/>
            <person name="Grouzdev D.S."/>
        </authorList>
    </citation>
    <scope>NUCLEOTIDE SEQUENCE [LARGE SCALE GENOMIC DNA]</scope>
    <source>
        <strain evidence="6 7">G-192</strain>
    </source>
</reference>
<organism evidence="6 7">
    <name type="scientific">Alkalicaulis satelles</name>
    <dbReference type="NCBI Taxonomy" id="2609175"/>
    <lineage>
        <taxon>Bacteria</taxon>
        <taxon>Pseudomonadati</taxon>
        <taxon>Pseudomonadota</taxon>
        <taxon>Alphaproteobacteria</taxon>
        <taxon>Maricaulales</taxon>
        <taxon>Maricaulaceae</taxon>
        <taxon>Alkalicaulis</taxon>
    </lineage>
</organism>
<keyword evidence="1 5" id="KW-0723">Serine/threonine-protein kinase</keyword>
<comment type="caution">
    <text evidence="6">The sequence shown here is derived from an EMBL/GenBank/DDBJ whole genome shotgun (WGS) entry which is preliminary data.</text>
</comment>
<dbReference type="Proteomes" id="UP000325122">
    <property type="component" value="Unassembled WGS sequence"/>
</dbReference>
<evidence type="ECO:0000313" key="7">
    <source>
        <dbReference type="Proteomes" id="UP000325122"/>
    </source>
</evidence>
<feature type="binding site" evidence="5">
    <location>
        <begin position="164"/>
        <end position="171"/>
    </location>
    <ligand>
        <name>ADP</name>
        <dbReference type="ChEBI" id="CHEBI:456216"/>
    </ligand>
</feature>
<evidence type="ECO:0000256" key="3">
    <source>
        <dbReference type="ARBA" id="ARBA00022741"/>
    </source>
</evidence>
<evidence type="ECO:0000313" key="6">
    <source>
        <dbReference type="EMBL" id="KAA5803827.1"/>
    </source>
</evidence>
<evidence type="ECO:0000256" key="1">
    <source>
        <dbReference type="ARBA" id="ARBA00022527"/>
    </source>
</evidence>
<evidence type="ECO:0000256" key="2">
    <source>
        <dbReference type="ARBA" id="ARBA00022679"/>
    </source>
</evidence>
<dbReference type="NCBIfam" id="NF003742">
    <property type="entry name" value="PRK05339.1"/>
    <property type="match status" value="1"/>
</dbReference>
<evidence type="ECO:0000256" key="5">
    <source>
        <dbReference type="HAMAP-Rule" id="MF_00921"/>
    </source>
</evidence>
<dbReference type="EC" id="2.7.11.32" evidence="5"/>
<proteinExistence type="inferred from homology"/>
<keyword evidence="2 5" id="KW-0808">Transferase</keyword>
<protein>
    <recommendedName>
        <fullName evidence="5">Putative pyruvate, phosphate dikinase regulatory protein</fullName>
        <shortName evidence="5">PPDK regulatory protein</shortName>
        <ecNumber evidence="5">2.7.11.32</ecNumber>
        <ecNumber evidence="5">2.7.4.27</ecNumber>
    </recommendedName>
</protein>
<dbReference type="GO" id="GO:0005524">
    <property type="term" value="F:ATP binding"/>
    <property type="evidence" value="ECO:0007669"/>
    <property type="project" value="InterPro"/>
</dbReference>
<accession>A0A5M6ZJG3</accession>